<name>A0A1R4FMX0_9MICO</name>
<dbReference type="EMBL" id="FUHU01000026">
    <property type="protein sequence ID" value="SJM57229.1"/>
    <property type="molecule type" value="Genomic_DNA"/>
</dbReference>
<keyword evidence="4" id="KW-1003">Cell membrane</keyword>
<gene>
    <name evidence="9" type="ORF">CZ674_05380</name>
</gene>
<proteinExistence type="inferred from homology"/>
<keyword evidence="6 8" id="KW-1133">Transmembrane helix</keyword>
<evidence type="ECO:0000256" key="1">
    <source>
        <dbReference type="ARBA" id="ARBA00004651"/>
    </source>
</evidence>
<feature type="transmembrane region" description="Helical" evidence="8">
    <location>
        <begin position="110"/>
        <end position="134"/>
    </location>
</feature>
<dbReference type="GO" id="GO:1903785">
    <property type="term" value="P:L-valine transmembrane transport"/>
    <property type="evidence" value="ECO:0007669"/>
    <property type="project" value="TreeGrafter"/>
</dbReference>
<keyword evidence="3" id="KW-0813">Transport</keyword>
<feature type="transmembrane region" description="Helical" evidence="8">
    <location>
        <begin position="140"/>
        <end position="159"/>
    </location>
</feature>
<comment type="subcellular location">
    <subcellularLocation>
        <location evidence="1">Cell membrane</location>
        <topology evidence="1">Multi-pass membrane protein</topology>
    </subcellularLocation>
</comment>
<comment type="similarity">
    <text evidence="2">Belongs to the AzlC family.</text>
</comment>
<dbReference type="GO" id="GO:0005886">
    <property type="term" value="C:plasma membrane"/>
    <property type="evidence" value="ECO:0007669"/>
    <property type="project" value="UniProtKB-SubCell"/>
</dbReference>
<evidence type="ECO:0000256" key="4">
    <source>
        <dbReference type="ARBA" id="ARBA00022475"/>
    </source>
</evidence>
<evidence type="ECO:0000256" key="3">
    <source>
        <dbReference type="ARBA" id="ARBA00022448"/>
    </source>
</evidence>
<evidence type="ECO:0000256" key="2">
    <source>
        <dbReference type="ARBA" id="ARBA00010735"/>
    </source>
</evidence>
<protein>
    <submittedName>
        <fullName evidence="9">AzlC protein</fullName>
    </submittedName>
</protein>
<keyword evidence="7 8" id="KW-0472">Membrane</keyword>
<keyword evidence="10" id="KW-1185">Reference proteome</keyword>
<dbReference type="InterPro" id="IPR011606">
    <property type="entry name" value="Brnchd-chn_aa_trnsp_permease"/>
</dbReference>
<accession>A0A1R4FMX0</accession>
<evidence type="ECO:0000256" key="7">
    <source>
        <dbReference type="ARBA" id="ARBA00023136"/>
    </source>
</evidence>
<dbReference type="AlphaFoldDB" id="A0A1R4FMX0"/>
<evidence type="ECO:0000313" key="10">
    <source>
        <dbReference type="Proteomes" id="UP000195787"/>
    </source>
</evidence>
<feature type="transmembrane region" description="Helical" evidence="8">
    <location>
        <begin position="40"/>
        <end position="64"/>
    </location>
</feature>
<evidence type="ECO:0000313" key="9">
    <source>
        <dbReference type="EMBL" id="SJM57229.1"/>
    </source>
</evidence>
<dbReference type="PANTHER" id="PTHR34979">
    <property type="entry name" value="INNER MEMBRANE PROTEIN YGAZ"/>
    <property type="match status" value="1"/>
</dbReference>
<evidence type="ECO:0000256" key="6">
    <source>
        <dbReference type="ARBA" id="ARBA00022989"/>
    </source>
</evidence>
<reference evidence="9 10" key="1">
    <citation type="submission" date="2017-02" db="EMBL/GenBank/DDBJ databases">
        <authorList>
            <person name="Peterson S.W."/>
        </authorList>
    </citation>
    <scope>NUCLEOTIDE SEQUENCE [LARGE SCALE GENOMIC DNA]</scope>
    <source>
        <strain evidence="9 10">LMG 22410</strain>
    </source>
</reference>
<evidence type="ECO:0000256" key="5">
    <source>
        <dbReference type="ARBA" id="ARBA00022692"/>
    </source>
</evidence>
<sequence>MAGATALYGVSFGALAIASGLDLMQTMVLSLLMFSGGSQFALLGVIAAGGGAAAAVATSAVLGVRNTLYGISLNTELRPRRAVMPVMAHLTIDESTAVALSSADARMRRLGFWVTGVGVFVGWNATTLIGALVGDLLGDVRTYGLDAAAAAAFIGLLWPRLKNRQAVAVGVASAVLATALVPVLPAGVPILLSVVVALVVGTTNWLGTKSKKTPVKEAA</sequence>
<dbReference type="PANTHER" id="PTHR34979:SF1">
    <property type="entry name" value="INNER MEMBRANE PROTEIN YGAZ"/>
    <property type="match status" value="1"/>
</dbReference>
<evidence type="ECO:0000256" key="8">
    <source>
        <dbReference type="SAM" id="Phobius"/>
    </source>
</evidence>
<dbReference type="Pfam" id="PF03591">
    <property type="entry name" value="AzlC"/>
    <property type="match status" value="1"/>
</dbReference>
<dbReference type="Proteomes" id="UP000195787">
    <property type="component" value="Unassembled WGS sequence"/>
</dbReference>
<feature type="transmembrane region" description="Helical" evidence="8">
    <location>
        <begin position="190"/>
        <end position="207"/>
    </location>
</feature>
<feature type="transmembrane region" description="Helical" evidence="8">
    <location>
        <begin position="166"/>
        <end position="184"/>
    </location>
</feature>
<organism evidence="9 10">
    <name type="scientific">Agrococcus casei LMG 22410</name>
    <dbReference type="NCBI Taxonomy" id="1255656"/>
    <lineage>
        <taxon>Bacteria</taxon>
        <taxon>Bacillati</taxon>
        <taxon>Actinomycetota</taxon>
        <taxon>Actinomycetes</taxon>
        <taxon>Micrococcales</taxon>
        <taxon>Microbacteriaceae</taxon>
        <taxon>Agrococcus</taxon>
    </lineage>
</organism>
<keyword evidence="5 8" id="KW-0812">Transmembrane</keyword>